<protein>
    <submittedName>
        <fullName evidence="2">Uncharacterized protein</fullName>
    </submittedName>
</protein>
<proteinExistence type="predicted"/>
<dbReference type="AlphaFoldDB" id="A0A1C3H371"/>
<feature type="chain" id="PRO_5008674800" evidence="1">
    <location>
        <begin position="18"/>
        <end position="160"/>
    </location>
</feature>
<gene>
    <name evidence="2" type="ORF">CHUV0807_0759</name>
</gene>
<organism evidence="2 3">
    <name type="scientific">Cardiobacterium hominis</name>
    <dbReference type="NCBI Taxonomy" id="2718"/>
    <lineage>
        <taxon>Bacteria</taxon>
        <taxon>Pseudomonadati</taxon>
        <taxon>Pseudomonadota</taxon>
        <taxon>Gammaproteobacteria</taxon>
        <taxon>Cardiobacteriales</taxon>
        <taxon>Cardiobacteriaceae</taxon>
        <taxon>Cardiobacterium</taxon>
    </lineage>
</organism>
<sequence>MKQLLLTLLFLTGIASAAAGDGISGNWRCQTISYQQYGNNYLIFIDNTHWQHKEDGSLHGEGKLEVRIYSKNNPQARLYFDYASDGSWRQAGDKILLETIKPRLVLSNKTEAQVRPAAENIARDVNDKPQQTVASNIIYLGAHQLILEDRESHDFTRCRR</sequence>
<keyword evidence="1" id="KW-0732">Signal</keyword>
<accession>A0A1C3H371</accession>
<dbReference type="RefSeq" id="WP_079539827.1">
    <property type="nucleotide sequence ID" value="NZ_FKLO01000032.1"/>
</dbReference>
<dbReference type="Proteomes" id="UP000190837">
    <property type="component" value="Unassembled WGS sequence"/>
</dbReference>
<name>A0A1C3H371_9GAMM</name>
<feature type="signal peptide" evidence="1">
    <location>
        <begin position="1"/>
        <end position="17"/>
    </location>
</feature>
<reference evidence="3" key="1">
    <citation type="submission" date="2016-04" db="EMBL/GenBank/DDBJ databases">
        <authorList>
            <person name="Tagini F."/>
        </authorList>
    </citation>
    <scope>NUCLEOTIDE SEQUENCE [LARGE SCALE GENOMIC DNA]</scope>
    <source>
        <strain evidence="3">CHUV0807</strain>
    </source>
</reference>
<dbReference type="EMBL" id="FKLO01000032">
    <property type="protein sequence ID" value="SAM60763.1"/>
    <property type="molecule type" value="Genomic_DNA"/>
</dbReference>
<evidence type="ECO:0000313" key="3">
    <source>
        <dbReference type="Proteomes" id="UP000190837"/>
    </source>
</evidence>
<evidence type="ECO:0000313" key="2">
    <source>
        <dbReference type="EMBL" id="SAM60763.1"/>
    </source>
</evidence>
<evidence type="ECO:0000256" key="1">
    <source>
        <dbReference type="SAM" id="SignalP"/>
    </source>
</evidence>